<dbReference type="GO" id="GO:0080019">
    <property type="term" value="F:alcohol-forming very long-chain fatty acyl-CoA reductase activity"/>
    <property type="evidence" value="ECO:0007669"/>
    <property type="project" value="InterPro"/>
</dbReference>
<proteinExistence type="predicted"/>
<organism evidence="2 3">
    <name type="scientific">Salisediminibacterium beveridgei</name>
    <dbReference type="NCBI Taxonomy" id="632773"/>
    <lineage>
        <taxon>Bacteria</taxon>
        <taxon>Bacillati</taxon>
        <taxon>Bacillota</taxon>
        <taxon>Bacilli</taxon>
        <taxon>Bacillales</taxon>
        <taxon>Bacillaceae</taxon>
        <taxon>Salisediminibacterium</taxon>
    </lineage>
</organism>
<dbReference type="PANTHER" id="PTHR11011:SF45">
    <property type="entry name" value="FATTY ACYL-COA REDUCTASE CG8306-RELATED"/>
    <property type="match status" value="1"/>
</dbReference>
<reference evidence="2 3" key="1">
    <citation type="submission" date="2015-08" db="EMBL/GenBank/DDBJ databases">
        <title>The complete genome sequence of Bacillus beveridgei MLTeJB.</title>
        <authorList>
            <person name="Hanson T.E."/>
            <person name="Mesa C."/>
            <person name="Basesman S.M."/>
            <person name="Oremland R.S."/>
        </authorList>
    </citation>
    <scope>NUCLEOTIDE SEQUENCE [LARGE SCALE GENOMIC DNA]</scope>
    <source>
        <strain evidence="2 3">MLTeJB</strain>
    </source>
</reference>
<dbReference type="RefSeq" id="WP_069365570.1">
    <property type="nucleotide sequence ID" value="NZ_CP012502.1"/>
</dbReference>
<protein>
    <submittedName>
        <fullName evidence="2">NAD-dependent epimerase/dehydratase</fullName>
    </submittedName>
</protein>
<gene>
    <name evidence="2" type="primary">hetM</name>
    <name evidence="2" type="ORF">BBEV_2246</name>
</gene>
<feature type="domain" description="Thioester reductase (TE)" evidence="1">
    <location>
        <begin position="5"/>
        <end position="242"/>
    </location>
</feature>
<keyword evidence="3" id="KW-1185">Reference proteome</keyword>
<dbReference type="InterPro" id="IPR013120">
    <property type="entry name" value="FAR_NAD-bd"/>
</dbReference>
<dbReference type="InterPro" id="IPR036291">
    <property type="entry name" value="NAD(P)-bd_dom_sf"/>
</dbReference>
<sequence length="357" mass="40270">MNVLLTGATGFLGTDIAERLAQKGHTVYTLIRNEAKANEWLKTLSSKTQKAVRFVFGDLMKPSGGLTENRITALSGEIDSVIHSAAYLSFDASERDRVFQINYEGTKELLHIADRLDVKTFLHVSTAYTLGMDNAGVESLYPPENRDFVNAYEESKCYAEHEVMAYQDRFHVAVLRPAIIVGNSETGEADSTFGLYGVMRAVELMKRHVQKKRQSTLDSFKIVISEEDKTHLVPVDYVADIITGALTNSSNGSIYNITNPSPPTNGMIMSAIRDGFNFKELEWIPFNETDQLSKLEQKMNEPLAVFEPYLNRTIDFADKNTKVLLERMHLNSLAMDRDMLDRIVSGFRNRHSEPERV</sequence>
<dbReference type="Proteomes" id="UP000094463">
    <property type="component" value="Chromosome"/>
</dbReference>
<accession>A0A1D7QX67</accession>
<dbReference type="STRING" id="632773.BBEV_2246"/>
<name>A0A1D7QX67_9BACI</name>
<dbReference type="Pfam" id="PF07993">
    <property type="entry name" value="NAD_binding_4"/>
    <property type="match status" value="1"/>
</dbReference>
<dbReference type="InterPro" id="IPR026055">
    <property type="entry name" value="FAR"/>
</dbReference>
<evidence type="ECO:0000313" key="3">
    <source>
        <dbReference type="Proteomes" id="UP000094463"/>
    </source>
</evidence>
<dbReference type="PATRIC" id="fig|632773.3.peg.2366"/>
<evidence type="ECO:0000313" key="2">
    <source>
        <dbReference type="EMBL" id="AOM83604.1"/>
    </source>
</evidence>
<dbReference type="SUPFAM" id="SSF51735">
    <property type="entry name" value="NAD(P)-binding Rossmann-fold domains"/>
    <property type="match status" value="1"/>
</dbReference>
<dbReference type="GO" id="GO:0035336">
    <property type="term" value="P:long-chain fatty-acyl-CoA metabolic process"/>
    <property type="evidence" value="ECO:0007669"/>
    <property type="project" value="TreeGrafter"/>
</dbReference>
<dbReference type="AlphaFoldDB" id="A0A1D7QX67"/>
<evidence type="ECO:0000259" key="1">
    <source>
        <dbReference type="Pfam" id="PF07993"/>
    </source>
</evidence>
<dbReference type="EMBL" id="CP012502">
    <property type="protein sequence ID" value="AOM83604.1"/>
    <property type="molecule type" value="Genomic_DNA"/>
</dbReference>
<dbReference type="Gene3D" id="3.40.50.720">
    <property type="entry name" value="NAD(P)-binding Rossmann-like Domain"/>
    <property type="match status" value="1"/>
</dbReference>
<dbReference type="KEGG" id="bbev:BBEV_2246"/>
<dbReference type="PANTHER" id="PTHR11011">
    <property type="entry name" value="MALE STERILITY PROTEIN 2-RELATED"/>
    <property type="match status" value="1"/>
</dbReference>